<dbReference type="PROSITE" id="PS00478">
    <property type="entry name" value="LIM_DOMAIN_1"/>
    <property type="match status" value="1"/>
</dbReference>
<dbReference type="Gene3D" id="2.10.110.10">
    <property type="entry name" value="Cysteine Rich Protein"/>
    <property type="match status" value="1"/>
</dbReference>
<keyword evidence="2 4" id="KW-0862">Zinc</keyword>
<feature type="compositionally biased region" description="Polar residues" evidence="5">
    <location>
        <begin position="56"/>
        <end position="65"/>
    </location>
</feature>
<dbReference type="CDD" id="cd08368">
    <property type="entry name" value="LIM"/>
    <property type="match status" value="1"/>
</dbReference>
<evidence type="ECO:0000259" key="6">
    <source>
        <dbReference type="PROSITE" id="PS50023"/>
    </source>
</evidence>
<dbReference type="Ensembl" id="ENSNFUT00015035784.1">
    <property type="protein sequence ID" value="ENSNFUP00015034243.1"/>
    <property type="gene ID" value="ENSNFUG00015016708.1"/>
</dbReference>
<reference evidence="7" key="1">
    <citation type="submission" date="2014-08" db="EMBL/GenBank/DDBJ databases">
        <authorList>
            <person name="Senf B."/>
            <person name="Petzold A."/>
            <person name="Downie B.R."/>
            <person name="Koch P."/>
            <person name="Platzer M."/>
        </authorList>
    </citation>
    <scope>NUCLEOTIDE SEQUENCE [LARGE SCALE GENOMIC DNA]</scope>
    <source>
        <strain evidence="7">GRZ</strain>
    </source>
</reference>
<dbReference type="InterPro" id="IPR052621">
    <property type="entry name" value="Cell_Prolif/Cornif_Regul"/>
</dbReference>
<proteinExistence type="predicted"/>
<dbReference type="GO" id="GO:0005737">
    <property type="term" value="C:cytoplasm"/>
    <property type="evidence" value="ECO:0007669"/>
    <property type="project" value="TreeGrafter"/>
</dbReference>
<evidence type="ECO:0000313" key="7">
    <source>
        <dbReference type="Ensembl" id="ENSNFUP00015034243.1"/>
    </source>
</evidence>
<feature type="compositionally biased region" description="Acidic residues" evidence="5">
    <location>
        <begin position="35"/>
        <end position="44"/>
    </location>
</feature>
<evidence type="ECO:0000256" key="5">
    <source>
        <dbReference type="SAM" id="MobiDB-lite"/>
    </source>
</evidence>
<dbReference type="PANTHER" id="PTHR15468">
    <property type="entry name" value="ZNF185"/>
    <property type="match status" value="1"/>
</dbReference>
<dbReference type="SMART" id="SM00132">
    <property type="entry name" value="LIM"/>
    <property type="match status" value="1"/>
</dbReference>
<dbReference type="AlphaFoldDB" id="A0A8C6MBM0"/>
<evidence type="ECO:0000256" key="4">
    <source>
        <dbReference type="PROSITE-ProRule" id="PRU00125"/>
    </source>
</evidence>
<dbReference type="GO" id="GO:0046872">
    <property type="term" value="F:metal ion binding"/>
    <property type="evidence" value="ECO:0007669"/>
    <property type="project" value="UniProtKB-KW"/>
</dbReference>
<evidence type="ECO:0000256" key="1">
    <source>
        <dbReference type="ARBA" id="ARBA00022723"/>
    </source>
</evidence>
<keyword evidence="8" id="KW-1185">Reference proteome</keyword>
<dbReference type="PROSITE" id="PS50023">
    <property type="entry name" value="LIM_DOMAIN_2"/>
    <property type="match status" value="1"/>
</dbReference>
<feature type="compositionally biased region" description="Low complexity" evidence="5">
    <location>
        <begin position="122"/>
        <end position="140"/>
    </location>
</feature>
<feature type="region of interest" description="Disordered" evidence="5">
    <location>
        <begin position="298"/>
        <end position="330"/>
    </location>
</feature>
<keyword evidence="1 4" id="KW-0479">Metal-binding</keyword>
<reference evidence="7" key="2">
    <citation type="submission" date="2025-08" db="UniProtKB">
        <authorList>
            <consortium name="Ensembl"/>
        </authorList>
    </citation>
    <scope>IDENTIFICATION</scope>
</reference>
<reference evidence="7" key="3">
    <citation type="submission" date="2025-09" db="UniProtKB">
        <authorList>
            <consortium name="Ensembl"/>
        </authorList>
    </citation>
    <scope>IDENTIFICATION</scope>
</reference>
<organism evidence="7 8">
    <name type="scientific">Nothobranchius furzeri</name>
    <name type="common">Turquoise killifish</name>
    <dbReference type="NCBI Taxonomy" id="105023"/>
    <lineage>
        <taxon>Eukaryota</taxon>
        <taxon>Metazoa</taxon>
        <taxon>Chordata</taxon>
        <taxon>Craniata</taxon>
        <taxon>Vertebrata</taxon>
        <taxon>Euteleostomi</taxon>
        <taxon>Actinopterygii</taxon>
        <taxon>Neopterygii</taxon>
        <taxon>Teleostei</taxon>
        <taxon>Neoteleostei</taxon>
        <taxon>Acanthomorphata</taxon>
        <taxon>Ovalentaria</taxon>
        <taxon>Atherinomorphae</taxon>
        <taxon>Cyprinodontiformes</taxon>
        <taxon>Nothobranchiidae</taxon>
        <taxon>Nothobranchius</taxon>
    </lineage>
</organism>
<feature type="region of interest" description="Disordered" evidence="5">
    <location>
        <begin position="158"/>
        <end position="195"/>
    </location>
</feature>
<dbReference type="InterPro" id="IPR001781">
    <property type="entry name" value="Znf_LIM"/>
</dbReference>
<accession>A0A8C6MBM0</accession>
<evidence type="ECO:0000256" key="2">
    <source>
        <dbReference type="ARBA" id="ARBA00022833"/>
    </source>
</evidence>
<dbReference type="Proteomes" id="UP000694548">
    <property type="component" value="Chromosome sgr14"/>
</dbReference>
<keyword evidence="3 4" id="KW-0440">LIM domain</keyword>
<feature type="compositionally biased region" description="Low complexity" evidence="5">
    <location>
        <begin position="186"/>
        <end position="195"/>
    </location>
</feature>
<feature type="compositionally biased region" description="Low complexity" evidence="5">
    <location>
        <begin position="302"/>
        <end position="317"/>
    </location>
</feature>
<dbReference type="GeneTree" id="ENSGT00530000063872"/>
<sequence>MSYSYKTTSSSVTIDENKKKTTLLKDNSWIKRADYEDEPVDDDPNFGKSLLHHSKTGQTVVSSTDPDPVKSTKPESSSTSVHALSRRFGVPLDESKTSSSTKTSTSYTRRYTSGITDPPSMTTTTVTEDPKTSTKTTTVTKNGTTTETTIQNTKSSVITSPTKTETFSERVKSSSKGAQLPPYSPTKTTTTTKVTSTKEVVDKPLDSALQSSLKDEDLTNLDNIPSFTTTGTVMVKNSSDAIAEDNLYDTLIPSSIRDGDSNSSTVTTTRTVTVKSSPDSFVGDKLYDSLIPTSAKDDAMNSSTKMTSSQTVTVTSTAKEKTKTTTTTKTSFDSMDESYGSFLSKTITSDVSSPIRSQSPVLSTPTSTRSLSYSSYTDDIPSPRTGSYSDSYSKTYSYSRPDTSYEYTSITSPSLYSSSSYKSNRLSDDSLADPIYTKSSTKSVYQSERPLLEKDLCTSCRKPFTGDAKMILDDMKINCHATCFKCDVCNSSLSNMKAGDSMWIYKRTVHCENCFEATRGKSTHLCLTVTKLFVWQNFKMLPFVFSPCR</sequence>
<feature type="compositionally biased region" description="Low complexity" evidence="5">
    <location>
        <begin position="359"/>
        <end position="377"/>
    </location>
</feature>
<name>A0A8C6MBM0_NOTFU</name>
<evidence type="ECO:0000256" key="3">
    <source>
        <dbReference type="ARBA" id="ARBA00023038"/>
    </source>
</evidence>
<protein>
    <recommendedName>
        <fullName evidence="6">LIM zinc-binding domain-containing protein</fullName>
    </recommendedName>
</protein>
<feature type="domain" description="LIM zinc-binding" evidence="6">
    <location>
        <begin position="455"/>
        <end position="521"/>
    </location>
</feature>
<dbReference type="GO" id="GO:0008544">
    <property type="term" value="P:epidermis development"/>
    <property type="evidence" value="ECO:0007669"/>
    <property type="project" value="TreeGrafter"/>
</dbReference>
<feature type="region of interest" description="Disordered" evidence="5">
    <location>
        <begin position="350"/>
        <end position="397"/>
    </location>
</feature>
<feature type="compositionally biased region" description="Low complexity" evidence="5">
    <location>
        <begin position="97"/>
        <end position="113"/>
    </location>
</feature>
<evidence type="ECO:0000313" key="8">
    <source>
        <dbReference type="Proteomes" id="UP000694548"/>
    </source>
</evidence>
<gene>
    <name evidence="7" type="primary">scel</name>
</gene>
<dbReference type="PANTHER" id="PTHR15468:SF7">
    <property type="entry name" value="SCIELLIN"/>
    <property type="match status" value="1"/>
</dbReference>
<feature type="compositionally biased region" description="Low complexity" evidence="5">
    <location>
        <begin position="387"/>
        <end position="397"/>
    </location>
</feature>
<feature type="region of interest" description="Disordered" evidence="5">
    <location>
        <begin position="23"/>
        <end position="140"/>
    </location>
</feature>